<name>A0A1L9TP68_9EURO</name>
<gene>
    <name evidence="2" type="ORF">ASPSYDRAFT_42937</name>
</gene>
<dbReference type="RefSeq" id="XP_040704889.1">
    <property type="nucleotide sequence ID" value="XM_040846565.1"/>
</dbReference>
<keyword evidence="1" id="KW-0472">Membrane</keyword>
<keyword evidence="3" id="KW-1185">Reference proteome</keyword>
<accession>A0A1L9TP68</accession>
<protein>
    <submittedName>
        <fullName evidence="2">Uncharacterized protein</fullName>
    </submittedName>
</protein>
<evidence type="ECO:0000313" key="3">
    <source>
        <dbReference type="Proteomes" id="UP000184356"/>
    </source>
</evidence>
<dbReference type="Proteomes" id="UP000184356">
    <property type="component" value="Unassembled WGS sequence"/>
</dbReference>
<reference evidence="3" key="1">
    <citation type="journal article" date="2017" name="Genome Biol.">
        <title>Comparative genomics reveals high biological diversity and specific adaptations in the industrially and medically important fungal genus Aspergillus.</title>
        <authorList>
            <person name="de Vries R.P."/>
            <person name="Riley R."/>
            <person name="Wiebenga A."/>
            <person name="Aguilar-Osorio G."/>
            <person name="Amillis S."/>
            <person name="Uchima C.A."/>
            <person name="Anderluh G."/>
            <person name="Asadollahi M."/>
            <person name="Askin M."/>
            <person name="Barry K."/>
            <person name="Battaglia E."/>
            <person name="Bayram O."/>
            <person name="Benocci T."/>
            <person name="Braus-Stromeyer S.A."/>
            <person name="Caldana C."/>
            <person name="Canovas D."/>
            <person name="Cerqueira G.C."/>
            <person name="Chen F."/>
            <person name="Chen W."/>
            <person name="Choi C."/>
            <person name="Clum A."/>
            <person name="Dos Santos R.A."/>
            <person name="Damasio A.R."/>
            <person name="Diallinas G."/>
            <person name="Emri T."/>
            <person name="Fekete E."/>
            <person name="Flipphi M."/>
            <person name="Freyberg S."/>
            <person name="Gallo A."/>
            <person name="Gournas C."/>
            <person name="Habgood R."/>
            <person name="Hainaut M."/>
            <person name="Harispe M.L."/>
            <person name="Henrissat B."/>
            <person name="Hilden K.S."/>
            <person name="Hope R."/>
            <person name="Hossain A."/>
            <person name="Karabika E."/>
            <person name="Karaffa L."/>
            <person name="Karanyi Z."/>
            <person name="Krasevec N."/>
            <person name="Kuo A."/>
            <person name="Kusch H."/>
            <person name="LaButti K."/>
            <person name="Lagendijk E.L."/>
            <person name="Lapidus A."/>
            <person name="Levasseur A."/>
            <person name="Lindquist E."/>
            <person name="Lipzen A."/>
            <person name="Logrieco A.F."/>
            <person name="MacCabe A."/>
            <person name="Maekelae M.R."/>
            <person name="Malavazi I."/>
            <person name="Melin P."/>
            <person name="Meyer V."/>
            <person name="Mielnichuk N."/>
            <person name="Miskei M."/>
            <person name="Molnar A.P."/>
            <person name="Mule G."/>
            <person name="Ngan C.Y."/>
            <person name="Orejas M."/>
            <person name="Orosz E."/>
            <person name="Ouedraogo J.P."/>
            <person name="Overkamp K.M."/>
            <person name="Park H.-S."/>
            <person name="Perrone G."/>
            <person name="Piumi F."/>
            <person name="Punt P.J."/>
            <person name="Ram A.F."/>
            <person name="Ramon A."/>
            <person name="Rauscher S."/>
            <person name="Record E."/>
            <person name="Riano-Pachon D.M."/>
            <person name="Robert V."/>
            <person name="Roehrig J."/>
            <person name="Ruller R."/>
            <person name="Salamov A."/>
            <person name="Salih N.S."/>
            <person name="Samson R.A."/>
            <person name="Sandor E."/>
            <person name="Sanguinetti M."/>
            <person name="Schuetze T."/>
            <person name="Sepcic K."/>
            <person name="Shelest E."/>
            <person name="Sherlock G."/>
            <person name="Sophianopoulou V."/>
            <person name="Squina F.M."/>
            <person name="Sun H."/>
            <person name="Susca A."/>
            <person name="Todd R.B."/>
            <person name="Tsang A."/>
            <person name="Unkles S.E."/>
            <person name="van de Wiele N."/>
            <person name="van Rossen-Uffink D."/>
            <person name="Oliveira J.V."/>
            <person name="Vesth T.C."/>
            <person name="Visser J."/>
            <person name="Yu J.-H."/>
            <person name="Zhou M."/>
            <person name="Andersen M.R."/>
            <person name="Archer D.B."/>
            <person name="Baker S.E."/>
            <person name="Benoit I."/>
            <person name="Brakhage A.A."/>
            <person name="Braus G.H."/>
            <person name="Fischer R."/>
            <person name="Frisvad J.C."/>
            <person name="Goldman G.H."/>
            <person name="Houbraken J."/>
            <person name="Oakley B."/>
            <person name="Pocsi I."/>
            <person name="Scazzocchio C."/>
            <person name="Seiboth B."/>
            <person name="vanKuyk P.A."/>
            <person name="Wortman J."/>
            <person name="Dyer P.S."/>
            <person name="Grigoriev I.V."/>
        </authorList>
    </citation>
    <scope>NUCLEOTIDE SEQUENCE [LARGE SCALE GENOMIC DNA]</scope>
    <source>
        <strain evidence="3">CBS 593.65</strain>
    </source>
</reference>
<sequence length="56" mass="6046">MNLELAYSGYPGYPFAASGRTTIQSPTSGVNPVVIGILCLFEAVHVYNTIIHVLIH</sequence>
<organism evidence="2 3">
    <name type="scientific">Aspergillus sydowii CBS 593.65</name>
    <dbReference type="NCBI Taxonomy" id="1036612"/>
    <lineage>
        <taxon>Eukaryota</taxon>
        <taxon>Fungi</taxon>
        <taxon>Dikarya</taxon>
        <taxon>Ascomycota</taxon>
        <taxon>Pezizomycotina</taxon>
        <taxon>Eurotiomycetes</taxon>
        <taxon>Eurotiomycetidae</taxon>
        <taxon>Eurotiales</taxon>
        <taxon>Aspergillaceae</taxon>
        <taxon>Aspergillus</taxon>
        <taxon>Aspergillus subgen. Nidulantes</taxon>
    </lineage>
</organism>
<proteinExistence type="predicted"/>
<dbReference type="EMBL" id="KV878584">
    <property type="protein sequence ID" value="OJJ61083.1"/>
    <property type="molecule type" value="Genomic_DNA"/>
</dbReference>
<evidence type="ECO:0000313" key="2">
    <source>
        <dbReference type="EMBL" id="OJJ61083.1"/>
    </source>
</evidence>
<evidence type="ECO:0000256" key="1">
    <source>
        <dbReference type="SAM" id="Phobius"/>
    </source>
</evidence>
<keyword evidence="1" id="KW-1133">Transmembrane helix</keyword>
<keyword evidence="1" id="KW-0812">Transmembrane</keyword>
<dbReference type="VEuPathDB" id="FungiDB:ASPSYDRAFT_42937"/>
<feature type="transmembrane region" description="Helical" evidence="1">
    <location>
        <begin position="33"/>
        <end position="55"/>
    </location>
</feature>
<dbReference type="AlphaFoldDB" id="A0A1L9TP68"/>
<dbReference type="GeneID" id="63762638"/>